<feature type="transmembrane region" description="Helical" evidence="6">
    <location>
        <begin position="285"/>
        <end position="302"/>
    </location>
</feature>
<dbReference type="AlphaFoldDB" id="A0A1D7QX30"/>
<keyword evidence="8" id="KW-1185">Reference proteome</keyword>
<feature type="transmembrane region" description="Helical" evidence="6">
    <location>
        <begin position="377"/>
        <end position="395"/>
    </location>
</feature>
<reference evidence="7 8" key="1">
    <citation type="submission" date="2015-08" db="EMBL/GenBank/DDBJ databases">
        <title>The complete genome sequence of Bacillus beveridgei MLTeJB.</title>
        <authorList>
            <person name="Hanson T.E."/>
            <person name="Mesa C."/>
            <person name="Basesman S.M."/>
            <person name="Oremland R.S."/>
        </authorList>
    </citation>
    <scope>NUCLEOTIDE SEQUENCE [LARGE SCALE GENOMIC DNA]</scope>
    <source>
        <strain evidence="7 8">MLTeJB</strain>
    </source>
</reference>
<dbReference type="InterPro" id="IPR001898">
    <property type="entry name" value="SLC13A/DASS"/>
</dbReference>
<dbReference type="PATRIC" id="fig|632773.3.peg.2325"/>
<dbReference type="GO" id="GO:0022857">
    <property type="term" value="F:transmembrane transporter activity"/>
    <property type="evidence" value="ECO:0007669"/>
    <property type="project" value="InterPro"/>
</dbReference>
<dbReference type="Proteomes" id="UP000094463">
    <property type="component" value="Chromosome"/>
</dbReference>
<proteinExistence type="inferred from homology"/>
<evidence type="ECO:0000313" key="7">
    <source>
        <dbReference type="EMBL" id="AOM83565.1"/>
    </source>
</evidence>
<dbReference type="InterPro" id="IPR030676">
    <property type="entry name" value="CitT-rel"/>
</dbReference>
<keyword evidence="3 6" id="KW-0812">Transmembrane</keyword>
<feature type="transmembrane region" description="Helical" evidence="6">
    <location>
        <begin position="459"/>
        <end position="482"/>
    </location>
</feature>
<feature type="transmembrane region" description="Helical" evidence="6">
    <location>
        <begin position="235"/>
        <end position="255"/>
    </location>
</feature>
<feature type="transmembrane region" description="Helical" evidence="6">
    <location>
        <begin position="28"/>
        <end position="45"/>
    </location>
</feature>
<dbReference type="NCBIfam" id="TIGR00785">
    <property type="entry name" value="dass"/>
    <property type="match status" value="1"/>
</dbReference>
<evidence type="ECO:0000256" key="1">
    <source>
        <dbReference type="ARBA" id="ARBA00004141"/>
    </source>
</evidence>
<dbReference type="OrthoDB" id="1401038at2"/>
<evidence type="ECO:0000313" key="8">
    <source>
        <dbReference type="Proteomes" id="UP000094463"/>
    </source>
</evidence>
<evidence type="ECO:0000256" key="6">
    <source>
        <dbReference type="SAM" id="Phobius"/>
    </source>
</evidence>
<organism evidence="7 8">
    <name type="scientific">Salisediminibacterium beveridgei</name>
    <dbReference type="NCBI Taxonomy" id="632773"/>
    <lineage>
        <taxon>Bacteria</taxon>
        <taxon>Bacillati</taxon>
        <taxon>Bacillota</taxon>
        <taxon>Bacilli</taxon>
        <taxon>Bacillales</taxon>
        <taxon>Bacillaceae</taxon>
        <taxon>Salisediminibacterium</taxon>
    </lineage>
</organism>
<dbReference type="Pfam" id="PF00939">
    <property type="entry name" value="Na_sulph_symp"/>
    <property type="match status" value="1"/>
</dbReference>
<feature type="transmembrane region" description="Helical" evidence="6">
    <location>
        <begin position="51"/>
        <end position="67"/>
    </location>
</feature>
<feature type="transmembrane region" description="Helical" evidence="6">
    <location>
        <begin position="308"/>
        <end position="329"/>
    </location>
</feature>
<dbReference type="KEGG" id="bbev:BBEV_2207"/>
<feature type="transmembrane region" description="Helical" evidence="6">
    <location>
        <begin position="103"/>
        <end position="130"/>
    </location>
</feature>
<dbReference type="EMBL" id="CP012502">
    <property type="protein sequence ID" value="AOM83565.1"/>
    <property type="molecule type" value="Genomic_DNA"/>
</dbReference>
<evidence type="ECO:0000256" key="2">
    <source>
        <dbReference type="ARBA" id="ARBA00007349"/>
    </source>
</evidence>
<comment type="similarity">
    <text evidence="2">Belongs to the SLC13A/DASS transporter (TC 2.A.47) family. DIT1 subfamily.</text>
</comment>
<sequence length="488" mass="53461">MALPERKIQEQQELKSEKTKSEVDWKRLLLTFLIGGVIWFLPVPQGLEPEAWRLFAIFVATIAGLIMKPLPMGSIAILSLTMTVLTQTLTLGESLSGFQNTTIWLIVIAFFISRGFIKTGLGSRVAYLFVKRFGKKTLGLSYSLIASDLLLSPAMPSNTARSGGILFPIVKSLSESYGSRVGDGTESKIGSYLTKVTFQGDMVTSAMFLTAMAANPLAVSIAYDVTGETITWTGWAVAAFVPGMLSLILIPMIVFKLNPPEIKETPAAATFAEEKLKAMGPLKKAEWSMIAVFFLILGLWIFGDQFGISATLTAFIGLSILLLSQVLSWNDIKKEEGAWDTLIWFAVLVMLASFLNELGMIPWFSELMGNSITGVNWMWALIILSIVYFYSHYFFASNTAHVSAMYAAFLAVLVASGAPPVVSALILAFFSNLFGCLTHYSCGPAPVFFGSGYVTQNKWWGIGLVLSIVHIVIWLGVGGVWWKILGLW</sequence>
<evidence type="ECO:0000256" key="4">
    <source>
        <dbReference type="ARBA" id="ARBA00022989"/>
    </source>
</evidence>
<keyword evidence="5 6" id="KW-0472">Membrane</keyword>
<evidence type="ECO:0000256" key="3">
    <source>
        <dbReference type="ARBA" id="ARBA00022692"/>
    </source>
</evidence>
<name>A0A1D7QX30_9BACI</name>
<feature type="transmembrane region" description="Helical" evidence="6">
    <location>
        <begin position="407"/>
        <end position="430"/>
    </location>
</feature>
<dbReference type="STRING" id="632773.BBEV_2207"/>
<dbReference type="GO" id="GO:0016020">
    <property type="term" value="C:membrane"/>
    <property type="evidence" value="ECO:0007669"/>
    <property type="project" value="UniProtKB-SubCell"/>
</dbReference>
<protein>
    <submittedName>
        <fullName evidence="7">2-oxoglutarate/malate translocator</fullName>
    </submittedName>
</protein>
<dbReference type="PIRSF" id="PIRSF002457">
    <property type="entry name" value="DASS"/>
    <property type="match status" value="1"/>
</dbReference>
<keyword evidence="4 6" id="KW-1133">Transmembrane helix</keyword>
<feature type="transmembrane region" description="Helical" evidence="6">
    <location>
        <begin position="202"/>
        <end position="223"/>
    </location>
</feature>
<evidence type="ECO:0000256" key="5">
    <source>
        <dbReference type="ARBA" id="ARBA00023136"/>
    </source>
</evidence>
<accession>A0A1D7QX30</accession>
<feature type="transmembrane region" description="Helical" evidence="6">
    <location>
        <begin position="341"/>
        <end position="365"/>
    </location>
</feature>
<comment type="subcellular location">
    <subcellularLocation>
        <location evidence="1">Membrane</location>
        <topology evidence="1">Multi-pass membrane protein</topology>
    </subcellularLocation>
</comment>
<dbReference type="PANTHER" id="PTHR42826">
    <property type="entry name" value="DICARBOXYLATE TRANSPORTER 2.1, CHLOROPLASTIC"/>
    <property type="match status" value="1"/>
</dbReference>
<gene>
    <name evidence="7" type="ORF">BBEV_2207</name>
</gene>